<dbReference type="GO" id="GO:0005886">
    <property type="term" value="C:plasma membrane"/>
    <property type="evidence" value="ECO:0007669"/>
    <property type="project" value="UniProtKB-SubCell"/>
</dbReference>
<dbReference type="HAMAP" id="MF_01844">
    <property type="entry name" value="NhaA"/>
    <property type="match status" value="1"/>
</dbReference>
<keyword evidence="4 12" id="KW-0050">Antiport</keyword>
<keyword evidence="8 12" id="KW-0915">Sodium</keyword>
<dbReference type="SUPFAM" id="SSF52833">
    <property type="entry name" value="Thioredoxin-like"/>
    <property type="match status" value="1"/>
</dbReference>
<feature type="transmembrane region" description="Helical" evidence="12">
    <location>
        <begin position="380"/>
        <end position="397"/>
    </location>
</feature>
<feature type="transmembrane region" description="Helical" evidence="12">
    <location>
        <begin position="166"/>
        <end position="182"/>
    </location>
</feature>
<feature type="transmembrane region" description="Helical" evidence="12">
    <location>
        <begin position="43"/>
        <end position="61"/>
    </location>
</feature>
<dbReference type="Proteomes" id="UP000192634">
    <property type="component" value="Unassembled WGS sequence"/>
</dbReference>
<name>A0A1W2CZ46_9MICO</name>
<gene>
    <name evidence="12" type="primary">nhaA</name>
    <name evidence="14" type="ORF">SAMN06296429_1133</name>
</gene>
<dbReference type="GO" id="GO:0015385">
    <property type="term" value="F:sodium:proton antiporter activity"/>
    <property type="evidence" value="ECO:0007669"/>
    <property type="project" value="UniProtKB-UniRule"/>
</dbReference>
<protein>
    <recommendedName>
        <fullName evidence="12">Na(+)/H(+) antiporter NhaA</fullName>
    </recommendedName>
    <alternativeName>
        <fullName evidence="12">Sodium/proton antiporter NhaA</fullName>
    </alternativeName>
</protein>
<feature type="transmembrane region" description="Helical" evidence="12">
    <location>
        <begin position="194"/>
        <end position="222"/>
    </location>
</feature>
<feature type="transmembrane region" description="Helical" evidence="12">
    <location>
        <begin position="346"/>
        <end position="368"/>
    </location>
</feature>
<dbReference type="Pfam" id="PF13462">
    <property type="entry name" value="Thioredoxin_4"/>
    <property type="match status" value="1"/>
</dbReference>
<evidence type="ECO:0000256" key="4">
    <source>
        <dbReference type="ARBA" id="ARBA00022449"/>
    </source>
</evidence>
<proteinExistence type="inferred from homology"/>
<dbReference type="PANTHER" id="PTHR30341:SF0">
    <property type="entry name" value="NA(+)_H(+) ANTIPORTER NHAA"/>
    <property type="match status" value="1"/>
</dbReference>
<dbReference type="EMBL" id="FWXN01000013">
    <property type="protein sequence ID" value="SMC90433.1"/>
    <property type="molecule type" value="Genomic_DNA"/>
</dbReference>
<feature type="transmembrane region" description="Helical" evidence="12">
    <location>
        <begin position="140"/>
        <end position="160"/>
    </location>
</feature>
<evidence type="ECO:0000256" key="5">
    <source>
        <dbReference type="ARBA" id="ARBA00022475"/>
    </source>
</evidence>
<dbReference type="AlphaFoldDB" id="A0A1W2CZ46"/>
<evidence type="ECO:0000313" key="15">
    <source>
        <dbReference type="Proteomes" id="UP000192634"/>
    </source>
</evidence>
<keyword evidence="5 12" id="KW-1003">Cell membrane</keyword>
<dbReference type="InterPro" id="IPR036249">
    <property type="entry name" value="Thioredoxin-like_sf"/>
</dbReference>
<evidence type="ECO:0000256" key="1">
    <source>
        <dbReference type="ARBA" id="ARBA00004429"/>
    </source>
</evidence>
<evidence type="ECO:0000256" key="8">
    <source>
        <dbReference type="ARBA" id="ARBA00023053"/>
    </source>
</evidence>
<dbReference type="GO" id="GO:0006885">
    <property type="term" value="P:regulation of pH"/>
    <property type="evidence" value="ECO:0007669"/>
    <property type="project" value="UniProtKB-UniRule"/>
</dbReference>
<evidence type="ECO:0000256" key="3">
    <source>
        <dbReference type="ARBA" id="ARBA00022448"/>
    </source>
</evidence>
<evidence type="ECO:0000256" key="9">
    <source>
        <dbReference type="ARBA" id="ARBA00023065"/>
    </source>
</evidence>
<dbReference type="InterPro" id="IPR023171">
    <property type="entry name" value="Na/H_antiporter_dom_sf"/>
</dbReference>
<dbReference type="InterPro" id="IPR013766">
    <property type="entry name" value="Thioredoxin_domain"/>
</dbReference>
<dbReference type="PANTHER" id="PTHR30341">
    <property type="entry name" value="SODIUM ION/PROTON ANTIPORTER NHAA-RELATED"/>
    <property type="match status" value="1"/>
</dbReference>
<comment type="similarity">
    <text evidence="2">In the N-terminal section; belongs to the NhaA Na(+)/H(+) (TC 2.A.33) antiporter family.</text>
</comment>
<comment type="similarity">
    <text evidence="12">Belongs to the NhaA Na(+)/H(+) (TC 2.A.33) antiporter family.</text>
</comment>
<comment type="subcellular location">
    <subcellularLocation>
        <location evidence="1">Cell inner membrane</location>
        <topology evidence="1">Multi-pass membrane protein</topology>
    </subcellularLocation>
    <subcellularLocation>
        <location evidence="12">Cell membrane</location>
        <topology evidence="12">Multi-pass membrane protein</topology>
    </subcellularLocation>
</comment>
<keyword evidence="10 12" id="KW-0472">Membrane</keyword>
<keyword evidence="6 12" id="KW-0812">Transmembrane</keyword>
<dbReference type="InterPro" id="IPR012336">
    <property type="entry name" value="Thioredoxin-like_fold"/>
</dbReference>
<organism evidence="14 15">
    <name type="scientific">Janibacter indicus</name>
    <dbReference type="NCBI Taxonomy" id="857417"/>
    <lineage>
        <taxon>Bacteria</taxon>
        <taxon>Bacillati</taxon>
        <taxon>Actinomycetota</taxon>
        <taxon>Actinomycetes</taxon>
        <taxon>Micrococcales</taxon>
        <taxon>Intrasporangiaceae</taxon>
        <taxon>Janibacter</taxon>
    </lineage>
</organism>
<evidence type="ECO:0000256" key="10">
    <source>
        <dbReference type="ARBA" id="ARBA00023136"/>
    </source>
</evidence>
<feature type="transmembrane region" description="Helical" evidence="12">
    <location>
        <begin position="108"/>
        <end position="128"/>
    </location>
</feature>
<feature type="transmembrane region" description="Helical" evidence="12">
    <location>
        <begin position="311"/>
        <end position="334"/>
    </location>
</feature>
<keyword evidence="9 12" id="KW-0406">Ion transport</keyword>
<dbReference type="NCBIfam" id="TIGR00773">
    <property type="entry name" value="NhaA"/>
    <property type="match status" value="1"/>
</dbReference>
<evidence type="ECO:0000256" key="6">
    <source>
        <dbReference type="ARBA" id="ARBA00022692"/>
    </source>
</evidence>
<dbReference type="Gene3D" id="3.40.30.10">
    <property type="entry name" value="Glutaredoxin"/>
    <property type="match status" value="1"/>
</dbReference>
<dbReference type="Gene3D" id="1.20.1530.10">
    <property type="entry name" value="Na+/H+ antiporter like domain"/>
    <property type="match status" value="1"/>
</dbReference>
<accession>A0A1W2CZ46</accession>
<evidence type="ECO:0000313" key="14">
    <source>
        <dbReference type="EMBL" id="SMC90433.1"/>
    </source>
</evidence>
<feature type="transmembrane region" description="Helical" evidence="12">
    <location>
        <begin position="271"/>
        <end position="291"/>
    </location>
</feature>
<evidence type="ECO:0000256" key="2">
    <source>
        <dbReference type="ARBA" id="ARBA00007006"/>
    </source>
</evidence>
<feature type="transmembrane region" description="Helical" evidence="12">
    <location>
        <begin position="81"/>
        <end position="102"/>
    </location>
</feature>
<keyword evidence="3 12" id="KW-0813">Transport</keyword>
<evidence type="ECO:0000259" key="13">
    <source>
        <dbReference type="PROSITE" id="PS51352"/>
    </source>
</evidence>
<feature type="domain" description="Thioredoxin" evidence="13">
    <location>
        <begin position="402"/>
        <end position="550"/>
    </location>
</feature>
<keyword evidence="11 12" id="KW-0739">Sodium transport</keyword>
<comment type="catalytic activity">
    <reaction evidence="12">
        <text>Na(+)(in) + 2 H(+)(out) = Na(+)(out) + 2 H(+)(in)</text>
        <dbReference type="Rhea" id="RHEA:29251"/>
        <dbReference type="ChEBI" id="CHEBI:15378"/>
        <dbReference type="ChEBI" id="CHEBI:29101"/>
    </reaction>
</comment>
<reference evidence="14 15" key="1">
    <citation type="submission" date="2017-04" db="EMBL/GenBank/DDBJ databases">
        <authorList>
            <person name="Afonso C.L."/>
            <person name="Miller P.J."/>
            <person name="Scott M.A."/>
            <person name="Spackman E."/>
            <person name="Goraichik I."/>
            <person name="Dimitrov K.M."/>
            <person name="Suarez D.L."/>
            <person name="Swayne D.E."/>
        </authorList>
    </citation>
    <scope>NUCLEOTIDE SEQUENCE [LARGE SCALE GENOMIC DNA]</scope>
    <source>
        <strain evidence="14 15">CGMCC 1.12511</strain>
    </source>
</reference>
<evidence type="ECO:0000256" key="12">
    <source>
        <dbReference type="HAMAP-Rule" id="MF_01844"/>
    </source>
</evidence>
<evidence type="ECO:0000256" key="11">
    <source>
        <dbReference type="ARBA" id="ARBA00023201"/>
    </source>
</evidence>
<sequence length="592" mass="63379">MFLALVTVMALVWANSPLSESYFELWHQEVGFDVGPAGMHMNLHHWINDGLMVIFFFVVGLEVRQEFVHGTLRDRSRAQLAAMAGVAGVALPALVYVLVVSVSGGSGLGGWGAVVGTDTAFMLGALAIVGPRLSGQLRVFLLTLTVVDDFLAVSIIGIVYSDQIKLVPLSIALACLIGLWGLGRSQQWNAAPYVILVIVMWFATVSSGVHASLAGMLAGLLIPAYPTQRQEVVAARQFFRDFWQSPSAASARSVSRGLARGISVNERMHEVLRRPTALLVVPIFALANAGVDLRGGLLADSFGSSVTWGVIAGLVLGKLAGIGVATLLAVRMGLGRPPEGVGMGSVFGGAALSGMGFTVSLLIIGLAFGSTTDLGRQATVGVLVSMVLAVALGWLIFKIAAQRWGEESADLPMVLDPPVDPEVDHIRGPEDAQLTLVEYIDFECEYCAHATGSWEDLSGHFGHDLRYVVRHLPHHPHGPLAAKASEAAANQGEFWTWLDYVFTHQDALEREHLIGYAEDLGLDVDRFVQDMDGEAVAERVNRDLVSAENSGAHATPTFFVEGHRLLGDYDARTLTAALESSRRGTRTQVASV</sequence>
<keyword evidence="7 12" id="KW-1133">Transmembrane helix</keyword>
<dbReference type="PROSITE" id="PS51352">
    <property type="entry name" value="THIOREDOXIN_2"/>
    <property type="match status" value="1"/>
</dbReference>
<dbReference type="Pfam" id="PF06965">
    <property type="entry name" value="Na_H_antiport_1"/>
    <property type="match status" value="1"/>
</dbReference>
<comment type="function">
    <text evidence="12">Na(+)/H(+) antiporter that extrudes sodium in exchange for external protons.</text>
</comment>
<evidence type="ECO:0000256" key="7">
    <source>
        <dbReference type="ARBA" id="ARBA00022989"/>
    </source>
</evidence>
<dbReference type="InterPro" id="IPR004670">
    <property type="entry name" value="NhaA"/>
</dbReference>